<dbReference type="InterPro" id="IPR002557">
    <property type="entry name" value="Chitin-bd_dom"/>
</dbReference>
<dbReference type="Pfam" id="PF01607">
    <property type="entry name" value="CBM_14"/>
    <property type="match status" value="3"/>
</dbReference>
<keyword evidence="1" id="KW-0147">Chitin-binding</keyword>
<dbReference type="Proteomes" id="UP001107558">
    <property type="component" value="Chromosome 1"/>
</dbReference>
<evidence type="ECO:0000313" key="8">
    <source>
        <dbReference type="EMBL" id="KAG5680234.1"/>
    </source>
</evidence>
<evidence type="ECO:0000256" key="1">
    <source>
        <dbReference type="ARBA" id="ARBA00022669"/>
    </source>
</evidence>
<dbReference type="Gene3D" id="2.170.140.10">
    <property type="entry name" value="Chitin binding domain"/>
    <property type="match status" value="3"/>
</dbReference>
<feature type="domain" description="Chitin-binding type-2" evidence="7">
    <location>
        <begin position="139"/>
        <end position="199"/>
    </location>
</feature>
<protein>
    <recommendedName>
        <fullName evidence="7">Chitin-binding type-2 domain-containing protein</fullName>
    </recommendedName>
</protein>
<evidence type="ECO:0000313" key="9">
    <source>
        <dbReference type="Proteomes" id="UP001107558"/>
    </source>
</evidence>
<dbReference type="InterPro" id="IPR036508">
    <property type="entry name" value="Chitin-bd_dom_sf"/>
</dbReference>
<keyword evidence="2 6" id="KW-0732">Signal</keyword>
<comment type="caution">
    <text evidence="8">The sequence shown here is derived from an EMBL/GenBank/DDBJ whole genome shotgun (WGS) entry which is preliminary data.</text>
</comment>
<feature type="chain" id="PRO_5039953415" description="Chitin-binding type-2 domain-containing protein" evidence="6">
    <location>
        <begin position="20"/>
        <end position="216"/>
    </location>
</feature>
<feature type="signal peptide" evidence="6">
    <location>
        <begin position="1"/>
        <end position="19"/>
    </location>
</feature>
<dbReference type="InterPro" id="IPR051940">
    <property type="entry name" value="Chitin_bind-dev_reg"/>
</dbReference>
<evidence type="ECO:0000256" key="6">
    <source>
        <dbReference type="SAM" id="SignalP"/>
    </source>
</evidence>
<dbReference type="EMBL" id="JADBJN010000001">
    <property type="protein sequence ID" value="KAG5680234.1"/>
    <property type="molecule type" value="Genomic_DNA"/>
</dbReference>
<dbReference type="GO" id="GO:0008061">
    <property type="term" value="F:chitin binding"/>
    <property type="evidence" value="ECO:0007669"/>
    <property type="project" value="UniProtKB-KW"/>
</dbReference>
<dbReference type="PROSITE" id="PS50940">
    <property type="entry name" value="CHIT_BIND_II"/>
    <property type="match status" value="3"/>
</dbReference>
<dbReference type="PANTHER" id="PTHR23301:SF0">
    <property type="entry name" value="CHITIN-BINDING TYPE-2 DOMAIN-CONTAINING PROTEIN-RELATED"/>
    <property type="match status" value="1"/>
</dbReference>
<name>A0A9J6CDT0_POLVA</name>
<dbReference type="PANTHER" id="PTHR23301">
    <property type="entry name" value="CHITIN BINDING PERITROPHIN-A"/>
    <property type="match status" value="1"/>
</dbReference>
<keyword evidence="9" id="KW-1185">Reference proteome</keyword>
<feature type="domain" description="Chitin-binding type-2" evidence="7">
    <location>
        <begin position="85"/>
        <end position="138"/>
    </location>
</feature>
<dbReference type="SUPFAM" id="SSF57625">
    <property type="entry name" value="Invertebrate chitin-binding proteins"/>
    <property type="match status" value="3"/>
</dbReference>
<evidence type="ECO:0000259" key="7">
    <source>
        <dbReference type="PROSITE" id="PS50940"/>
    </source>
</evidence>
<gene>
    <name evidence="8" type="ORF">PVAND_009757</name>
</gene>
<dbReference type="AlphaFoldDB" id="A0A9J6CDT0"/>
<feature type="domain" description="Chitin-binding type-2" evidence="7">
    <location>
        <begin position="23"/>
        <end position="84"/>
    </location>
</feature>
<keyword evidence="3" id="KW-0677">Repeat</keyword>
<evidence type="ECO:0000256" key="3">
    <source>
        <dbReference type="ARBA" id="ARBA00022737"/>
    </source>
</evidence>
<proteinExistence type="predicted"/>
<evidence type="ECO:0000256" key="4">
    <source>
        <dbReference type="ARBA" id="ARBA00023157"/>
    </source>
</evidence>
<keyword evidence="4" id="KW-1015">Disulfide bond</keyword>
<dbReference type="OrthoDB" id="6020543at2759"/>
<reference evidence="8" key="1">
    <citation type="submission" date="2021-03" db="EMBL/GenBank/DDBJ databases">
        <title>Chromosome level genome of the anhydrobiotic midge Polypedilum vanderplanki.</title>
        <authorList>
            <person name="Yoshida Y."/>
            <person name="Kikawada T."/>
            <person name="Gusev O."/>
        </authorList>
    </citation>
    <scope>NUCLEOTIDE SEQUENCE</scope>
    <source>
        <strain evidence="8">NIAS01</strain>
        <tissue evidence="8">Whole body or cell culture</tissue>
    </source>
</reference>
<organism evidence="8 9">
    <name type="scientific">Polypedilum vanderplanki</name>
    <name type="common">Sleeping chironomid midge</name>
    <dbReference type="NCBI Taxonomy" id="319348"/>
    <lineage>
        <taxon>Eukaryota</taxon>
        <taxon>Metazoa</taxon>
        <taxon>Ecdysozoa</taxon>
        <taxon>Arthropoda</taxon>
        <taxon>Hexapoda</taxon>
        <taxon>Insecta</taxon>
        <taxon>Pterygota</taxon>
        <taxon>Neoptera</taxon>
        <taxon>Endopterygota</taxon>
        <taxon>Diptera</taxon>
        <taxon>Nematocera</taxon>
        <taxon>Chironomoidea</taxon>
        <taxon>Chironomidae</taxon>
        <taxon>Chironominae</taxon>
        <taxon>Polypedilum</taxon>
        <taxon>Polypedilum</taxon>
    </lineage>
</organism>
<keyword evidence="5" id="KW-0325">Glycoprotein</keyword>
<evidence type="ECO:0000256" key="5">
    <source>
        <dbReference type="ARBA" id="ARBA00023180"/>
    </source>
</evidence>
<dbReference type="SMART" id="SM00494">
    <property type="entry name" value="ChtBD2"/>
    <property type="match status" value="3"/>
</dbReference>
<dbReference type="GO" id="GO:0005576">
    <property type="term" value="C:extracellular region"/>
    <property type="evidence" value="ECO:0007669"/>
    <property type="project" value="InterPro"/>
</dbReference>
<sequence length="216" mass="23642">MKSLLTCIGLLYVTQLVIAQRTAEICNGLPGGTGFVNDFAACDAYFSCIQGHPHAARCPFPFVFNPNGPFGPICDYPFNVNCKQCPETGIIAVPDPYFCNKFTQCINGIAIERECAPHTAFNREEQMCVPDDEVSCEDINPCGKLEGGTGQAPSTRHCNQFVICFEGQQVGDPFTCPQGLRFDSKHMRCARKEDALCYPGTFDDASLVLAPIANFF</sequence>
<evidence type="ECO:0000256" key="2">
    <source>
        <dbReference type="ARBA" id="ARBA00022729"/>
    </source>
</evidence>
<accession>A0A9J6CDT0</accession>